<evidence type="ECO:0000256" key="1">
    <source>
        <dbReference type="SAM" id="MobiDB-lite"/>
    </source>
</evidence>
<gene>
    <name evidence="2" type="ORF">DM860_016631</name>
</gene>
<evidence type="ECO:0000313" key="3">
    <source>
        <dbReference type="Proteomes" id="UP000249390"/>
    </source>
</evidence>
<evidence type="ECO:0000313" key="2">
    <source>
        <dbReference type="EMBL" id="RAL46198.1"/>
    </source>
</evidence>
<protein>
    <submittedName>
        <fullName evidence="2">Uncharacterized protein</fullName>
    </submittedName>
</protein>
<comment type="caution">
    <text evidence="2">The sequence shown here is derived from an EMBL/GenBank/DDBJ whole genome shotgun (WGS) entry which is preliminary data.</text>
</comment>
<reference evidence="2 3" key="1">
    <citation type="submission" date="2018-06" db="EMBL/GenBank/DDBJ databases">
        <title>The Genome of Cuscuta australis (Dodder) Provides Insight into the Evolution of Plant Parasitism.</title>
        <authorList>
            <person name="Liu H."/>
        </authorList>
    </citation>
    <scope>NUCLEOTIDE SEQUENCE [LARGE SCALE GENOMIC DNA]</scope>
    <source>
        <strain evidence="3">cv. Yunnan</strain>
        <tissue evidence="2">Vines</tissue>
    </source>
</reference>
<dbReference type="Proteomes" id="UP000249390">
    <property type="component" value="Unassembled WGS sequence"/>
</dbReference>
<organism evidence="2 3">
    <name type="scientific">Cuscuta australis</name>
    <dbReference type="NCBI Taxonomy" id="267555"/>
    <lineage>
        <taxon>Eukaryota</taxon>
        <taxon>Viridiplantae</taxon>
        <taxon>Streptophyta</taxon>
        <taxon>Embryophyta</taxon>
        <taxon>Tracheophyta</taxon>
        <taxon>Spermatophyta</taxon>
        <taxon>Magnoliopsida</taxon>
        <taxon>eudicotyledons</taxon>
        <taxon>Gunneridae</taxon>
        <taxon>Pentapetalae</taxon>
        <taxon>asterids</taxon>
        <taxon>lamiids</taxon>
        <taxon>Solanales</taxon>
        <taxon>Convolvulaceae</taxon>
        <taxon>Cuscuteae</taxon>
        <taxon>Cuscuta</taxon>
        <taxon>Cuscuta subgen. Grammica</taxon>
        <taxon>Cuscuta sect. Cleistogrammica</taxon>
    </lineage>
</organism>
<feature type="region of interest" description="Disordered" evidence="1">
    <location>
        <begin position="17"/>
        <end position="40"/>
    </location>
</feature>
<proteinExistence type="predicted"/>
<dbReference type="EMBL" id="NQVE01000124">
    <property type="protein sequence ID" value="RAL46198.1"/>
    <property type="molecule type" value="Genomic_DNA"/>
</dbReference>
<accession>A0A328DNH4</accession>
<dbReference type="AlphaFoldDB" id="A0A328DNH4"/>
<name>A0A328DNH4_9ASTE</name>
<feature type="compositionally biased region" description="Low complexity" evidence="1">
    <location>
        <begin position="30"/>
        <end position="40"/>
    </location>
</feature>
<keyword evidence="3" id="KW-1185">Reference proteome</keyword>
<sequence length="132" mass="14340">MTIEALKFAPLPKNGLLRPNSTNYGKERQTSTAPPIISSSSSTVRFSAKLLTERVNSRSSIQFYNSRHHNTCVYAYTAGDDFGNNLAGKEGIADFSTGQSLMNSPPRLDPLQSGLFALLDFAIGGDLQGRVR</sequence>